<evidence type="ECO:0000313" key="2">
    <source>
        <dbReference type="Proteomes" id="UP001238334"/>
    </source>
</evidence>
<organism evidence="1 2">
    <name type="scientific">Parasedimentitalea psychrophila</name>
    <dbReference type="NCBI Taxonomy" id="2997337"/>
    <lineage>
        <taxon>Bacteria</taxon>
        <taxon>Pseudomonadati</taxon>
        <taxon>Pseudomonadota</taxon>
        <taxon>Alphaproteobacteria</taxon>
        <taxon>Rhodobacterales</taxon>
        <taxon>Paracoccaceae</taxon>
        <taxon>Parasedimentitalea</taxon>
    </lineage>
</organism>
<dbReference type="Proteomes" id="UP001238334">
    <property type="component" value="Chromosome"/>
</dbReference>
<dbReference type="RefSeq" id="WP_270919412.1">
    <property type="nucleotide sequence ID" value="NZ_CP127247.1"/>
</dbReference>
<dbReference type="InterPro" id="IPR026286">
    <property type="entry name" value="MaiA/AMDase"/>
</dbReference>
<dbReference type="PIRSF" id="PIRSF015736">
    <property type="entry name" value="MI"/>
    <property type="match status" value="1"/>
</dbReference>
<name>A0A9Y2L280_9RHOB</name>
<dbReference type="PANTHER" id="PTHR40267">
    <property type="entry name" value="BLR3294 PROTEIN"/>
    <property type="match status" value="1"/>
</dbReference>
<proteinExistence type="predicted"/>
<gene>
    <name evidence="1" type="ORF">QPJ95_11130</name>
</gene>
<keyword evidence="2" id="KW-1185">Reference proteome</keyword>
<dbReference type="EMBL" id="CP127247">
    <property type="protein sequence ID" value="WIY27410.1"/>
    <property type="molecule type" value="Genomic_DNA"/>
</dbReference>
<dbReference type="KEGG" id="ppso:QPJ95_11130"/>
<reference evidence="1 2" key="1">
    <citation type="submission" date="2023-06" db="EMBL/GenBank/DDBJ databases">
        <title>Parasedimentitalea psychrophila sp. nov., a psychrophilic bacterium isolated from deep-sea sediment.</title>
        <authorList>
            <person name="Li A."/>
        </authorList>
    </citation>
    <scope>NUCLEOTIDE SEQUENCE [LARGE SCALE GENOMIC DNA]</scope>
    <source>
        <strain evidence="1 2">QS115</strain>
    </source>
</reference>
<evidence type="ECO:0000313" key="1">
    <source>
        <dbReference type="EMBL" id="WIY27410.1"/>
    </source>
</evidence>
<protein>
    <submittedName>
        <fullName evidence="1">Aspartate/glutamate racemase family protein</fullName>
    </submittedName>
</protein>
<dbReference type="AlphaFoldDB" id="A0A9Y2L280"/>
<dbReference type="Pfam" id="PF17645">
    <property type="entry name" value="Amdase"/>
    <property type="match status" value="1"/>
</dbReference>
<accession>A0A9Y2L280</accession>
<dbReference type="Gene3D" id="3.40.50.12500">
    <property type="match status" value="1"/>
</dbReference>
<dbReference type="InterPro" id="IPR053714">
    <property type="entry name" value="Iso_Racemase_Enz_sf"/>
</dbReference>
<sequence>MSHRWKLGLLTPSSNTIMEPQAANVVADLSDVSVHFARFGVTEISLSESALGQFQFAPQLQAAELLADAKSDVIAWGGTSGGWVGIDNDHELCRLITERTGTPATTSTLALLEAFKALGVSKYALVTPYLSDVQSAIETNFAAQGFQCVSERHLEDKGNYSFSEYDEATIERMVREVAQDKPEAIAIYCTNFNGTRIAPLLEEELGIPVLDSVSFTIWHAMLLAGCDASRVRGWGCLFQETL</sequence>
<dbReference type="PANTHER" id="PTHR40267:SF1">
    <property type="entry name" value="BLR3294 PROTEIN"/>
    <property type="match status" value="1"/>
</dbReference>